<sequence>MPELTKINEDENKEHPIYLSIDHLKDGRYKLNITLKNKVIKSIKLNKNI</sequence>
<organism evidence="1 2">
    <name type="scientific">Gelatiniphilus marinus</name>
    <dbReference type="NCBI Taxonomy" id="1759464"/>
    <lineage>
        <taxon>Bacteria</taxon>
        <taxon>Pseudomonadati</taxon>
        <taxon>Bacteroidota</taxon>
        <taxon>Flavobacteriia</taxon>
        <taxon>Flavobacteriales</taxon>
        <taxon>Flavobacteriaceae</taxon>
        <taxon>Gelatiniphilus</taxon>
    </lineage>
</organism>
<keyword evidence="2" id="KW-1185">Reference proteome</keyword>
<comment type="caution">
    <text evidence="1">The sequence shown here is derived from an EMBL/GenBank/DDBJ whole genome shotgun (WGS) entry which is preliminary data.</text>
</comment>
<accession>A0ABW5JQ09</accession>
<gene>
    <name evidence="1" type="ORF">ACFSQS_00210</name>
</gene>
<dbReference type="Proteomes" id="UP001597441">
    <property type="component" value="Unassembled WGS sequence"/>
</dbReference>
<reference evidence="2" key="1">
    <citation type="journal article" date="2019" name="Int. J. Syst. Evol. Microbiol.">
        <title>The Global Catalogue of Microorganisms (GCM) 10K type strain sequencing project: providing services to taxonomists for standard genome sequencing and annotation.</title>
        <authorList>
            <consortium name="The Broad Institute Genomics Platform"/>
            <consortium name="The Broad Institute Genome Sequencing Center for Infectious Disease"/>
            <person name="Wu L."/>
            <person name="Ma J."/>
        </authorList>
    </citation>
    <scope>NUCLEOTIDE SEQUENCE [LARGE SCALE GENOMIC DNA]</scope>
    <source>
        <strain evidence="2">KCTC 42903</strain>
    </source>
</reference>
<proteinExistence type="predicted"/>
<dbReference type="EMBL" id="JBHULK010000001">
    <property type="protein sequence ID" value="MFD2533507.1"/>
    <property type="molecule type" value="Genomic_DNA"/>
</dbReference>
<evidence type="ECO:0000313" key="1">
    <source>
        <dbReference type="EMBL" id="MFD2533507.1"/>
    </source>
</evidence>
<name>A0ABW5JQ09_9FLAO</name>
<protein>
    <submittedName>
        <fullName evidence="1">Uncharacterized protein</fullName>
    </submittedName>
</protein>
<evidence type="ECO:0000313" key="2">
    <source>
        <dbReference type="Proteomes" id="UP001597441"/>
    </source>
</evidence>
<dbReference type="RefSeq" id="WP_388012249.1">
    <property type="nucleotide sequence ID" value="NZ_JBHUDT010000001.1"/>
</dbReference>